<evidence type="ECO:0000313" key="3">
    <source>
        <dbReference type="Proteomes" id="UP000597444"/>
    </source>
</evidence>
<sequence length="156" mass="17595">MSKKKTKVSSNAVVSLREITRETVESILELEVTPRQEAFVATNAQSLAEALFSPEAWYRAIYADETPVGFAMLSVKPEVPCYYLWRFMIGAEYQGKGYGKRALELVIAHVRTLPGARELLLSYAPGKGNPRKFYQKLGFEETGEVDDDEIVMRLLL</sequence>
<dbReference type="Proteomes" id="UP000597444">
    <property type="component" value="Unassembled WGS sequence"/>
</dbReference>
<protein>
    <submittedName>
        <fullName evidence="2">N-acetyltransferase</fullName>
    </submittedName>
</protein>
<dbReference type="PROSITE" id="PS51186">
    <property type="entry name" value="GNAT"/>
    <property type="match status" value="1"/>
</dbReference>
<dbReference type="Pfam" id="PF00583">
    <property type="entry name" value="Acetyltransf_1"/>
    <property type="match status" value="1"/>
</dbReference>
<feature type="domain" description="N-acetyltransferase" evidence="1">
    <location>
        <begin position="14"/>
        <end position="156"/>
    </location>
</feature>
<accession>A0A8J3N913</accession>
<comment type="caution">
    <text evidence="2">The sequence shown here is derived from an EMBL/GenBank/DDBJ whole genome shotgun (WGS) entry which is preliminary data.</text>
</comment>
<dbReference type="RefSeq" id="WP_220210693.1">
    <property type="nucleotide sequence ID" value="NZ_BNJK01000002.1"/>
</dbReference>
<name>A0A8J3N913_9CHLR</name>
<dbReference type="AlphaFoldDB" id="A0A8J3N913"/>
<dbReference type="PANTHER" id="PTHR43617:SF2">
    <property type="entry name" value="UPF0039 PROTEIN SLL0451"/>
    <property type="match status" value="1"/>
</dbReference>
<dbReference type="EMBL" id="BNJK01000002">
    <property type="protein sequence ID" value="GHP00106.1"/>
    <property type="molecule type" value="Genomic_DNA"/>
</dbReference>
<dbReference type="CDD" id="cd04301">
    <property type="entry name" value="NAT_SF"/>
    <property type="match status" value="1"/>
</dbReference>
<dbReference type="InterPro" id="IPR050276">
    <property type="entry name" value="MshD_Acetyltransferase"/>
</dbReference>
<dbReference type="Gene3D" id="3.40.630.30">
    <property type="match status" value="1"/>
</dbReference>
<dbReference type="GO" id="GO:0016747">
    <property type="term" value="F:acyltransferase activity, transferring groups other than amino-acyl groups"/>
    <property type="evidence" value="ECO:0007669"/>
    <property type="project" value="InterPro"/>
</dbReference>
<keyword evidence="3" id="KW-1185">Reference proteome</keyword>
<dbReference type="PANTHER" id="PTHR43617">
    <property type="entry name" value="L-AMINO ACID N-ACETYLTRANSFERASE"/>
    <property type="match status" value="1"/>
</dbReference>
<evidence type="ECO:0000259" key="1">
    <source>
        <dbReference type="PROSITE" id="PS51186"/>
    </source>
</evidence>
<dbReference type="InterPro" id="IPR016181">
    <property type="entry name" value="Acyl_CoA_acyltransferase"/>
</dbReference>
<gene>
    <name evidence="2" type="ORF">KSF_101530</name>
</gene>
<dbReference type="SUPFAM" id="SSF55729">
    <property type="entry name" value="Acyl-CoA N-acyltransferases (Nat)"/>
    <property type="match status" value="1"/>
</dbReference>
<dbReference type="InterPro" id="IPR000182">
    <property type="entry name" value="GNAT_dom"/>
</dbReference>
<evidence type="ECO:0000313" key="2">
    <source>
        <dbReference type="EMBL" id="GHP00106.1"/>
    </source>
</evidence>
<proteinExistence type="predicted"/>
<organism evidence="2 3">
    <name type="scientific">Reticulibacter mediterranei</name>
    <dbReference type="NCBI Taxonomy" id="2778369"/>
    <lineage>
        <taxon>Bacteria</taxon>
        <taxon>Bacillati</taxon>
        <taxon>Chloroflexota</taxon>
        <taxon>Ktedonobacteria</taxon>
        <taxon>Ktedonobacterales</taxon>
        <taxon>Reticulibacteraceae</taxon>
        <taxon>Reticulibacter</taxon>
    </lineage>
</organism>
<reference evidence="2" key="1">
    <citation type="submission" date="2020-10" db="EMBL/GenBank/DDBJ databases">
        <title>Taxonomic study of unclassified bacteria belonging to the class Ktedonobacteria.</title>
        <authorList>
            <person name="Yabe S."/>
            <person name="Wang C.M."/>
            <person name="Zheng Y."/>
            <person name="Sakai Y."/>
            <person name="Cavaletti L."/>
            <person name="Monciardini P."/>
            <person name="Donadio S."/>
        </authorList>
    </citation>
    <scope>NUCLEOTIDE SEQUENCE</scope>
    <source>
        <strain evidence="2">ID150040</strain>
    </source>
</reference>